<dbReference type="PATRIC" id="fig|1184267.3.peg.2108"/>
<dbReference type="EMBL" id="CP003537">
    <property type="protein sequence ID" value="AGH96299.1"/>
    <property type="molecule type" value="Genomic_DNA"/>
</dbReference>
<dbReference type="Proteomes" id="UP000012040">
    <property type="component" value="Chromosome"/>
</dbReference>
<feature type="compositionally biased region" description="Basic and acidic residues" evidence="1">
    <location>
        <begin position="47"/>
        <end position="56"/>
    </location>
</feature>
<evidence type="ECO:0000313" key="3">
    <source>
        <dbReference type="Proteomes" id="UP000012040"/>
    </source>
</evidence>
<keyword evidence="3" id="KW-1185">Reference proteome</keyword>
<evidence type="ECO:0000313" key="2">
    <source>
        <dbReference type="EMBL" id="AGH96299.1"/>
    </source>
</evidence>
<evidence type="ECO:0000256" key="1">
    <source>
        <dbReference type="SAM" id="MobiDB-lite"/>
    </source>
</evidence>
<dbReference type="AlphaFoldDB" id="M4VSW4"/>
<dbReference type="STRING" id="1184267.A11Q_2083"/>
<feature type="region of interest" description="Disordered" evidence="1">
    <location>
        <begin position="25"/>
        <end position="56"/>
    </location>
</feature>
<accession>M4VSW4</accession>
<organism evidence="2 3">
    <name type="scientific">Pseudobdellovibrio exovorus JSS</name>
    <dbReference type="NCBI Taxonomy" id="1184267"/>
    <lineage>
        <taxon>Bacteria</taxon>
        <taxon>Pseudomonadati</taxon>
        <taxon>Bdellovibrionota</taxon>
        <taxon>Bdellovibrionia</taxon>
        <taxon>Bdellovibrionales</taxon>
        <taxon>Pseudobdellovibrionaceae</taxon>
        <taxon>Pseudobdellovibrio</taxon>
    </lineage>
</organism>
<sequence>MNIKNLLGNTATSSVTTATVKNVAQVDKPIQADNTHDRDANGQQSYQKEKPKERMSREQFEKALALLREKSFIKDMQWVVLAVYENDVKYALVQDSTGQLIRKIAEYDLWDIFEEPAQAGTKGQLLKRTA</sequence>
<dbReference type="eggNOG" id="ENOG5031981">
    <property type="taxonomic scope" value="Bacteria"/>
</dbReference>
<dbReference type="RefSeq" id="WP_015470789.1">
    <property type="nucleotide sequence ID" value="NC_020813.1"/>
</dbReference>
<reference evidence="2 3" key="1">
    <citation type="journal article" date="2013" name="ISME J.">
        <title>By their genes ye shall know them: genomic signatures of predatory bacteria.</title>
        <authorList>
            <person name="Pasternak Z."/>
            <person name="Pietrokovski S."/>
            <person name="Rotem O."/>
            <person name="Gophna U."/>
            <person name="Lurie-Weinberger M.N."/>
            <person name="Jurkevitch E."/>
        </authorList>
    </citation>
    <scope>NUCLEOTIDE SEQUENCE [LARGE SCALE GENOMIC DNA]</scope>
    <source>
        <strain evidence="2 3">JSS</strain>
    </source>
</reference>
<name>M4VSW4_9BACT</name>
<proteinExistence type="predicted"/>
<evidence type="ECO:0008006" key="4">
    <source>
        <dbReference type="Google" id="ProtNLM"/>
    </source>
</evidence>
<gene>
    <name evidence="2" type="ORF">A11Q_2083</name>
</gene>
<protein>
    <recommendedName>
        <fullName evidence="4">Flagellar protein FlaG</fullName>
    </recommendedName>
</protein>
<dbReference type="HOGENOM" id="CLU_1999438_0_0_7"/>
<dbReference type="KEGG" id="bex:A11Q_2083"/>
<dbReference type="OrthoDB" id="5295436at2"/>